<reference evidence="1 2" key="2">
    <citation type="journal article" date="2022" name="Mol. Ecol. Resour.">
        <title>The genomes of chicory, endive, great burdock and yacon provide insights into Asteraceae paleo-polyploidization history and plant inulin production.</title>
        <authorList>
            <person name="Fan W."/>
            <person name="Wang S."/>
            <person name="Wang H."/>
            <person name="Wang A."/>
            <person name="Jiang F."/>
            <person name="Liu H."/>
            <person name="Zhao H."/>
            <person name="Xu D."/>
            <person name="Zhang Y."/>
        </authorList>
    </citation>
    <scope>NUCLEOTIDE SEQUENCE [LARGE SCALE GENOMIC DNA]</scope>
    <source>
        <strain evidence="2">cv. Punajuju</strain>
        <tissue evidence="1">Leaves</tissue>
    </source>
</reference>
<comment type="caution">
    <text evidence="1">The sequence shown here is derived from an EMBL/GenBank/DDBJ whole genome shotgun (WGS) entry which is preliminary data.</text>
</comment>
<dbReference type="Proteomes" id="UP001055811">
    <property type="component" value="Linkage Group LG09"/>
</dbReference>
<reference evidence="2" key="1">
    <citation type="journal article" date="2022" name="Mol. Ecol. Resour.">
        <title>The genomes of chicory, endive, great burdock and yacon provide insights into Asteraceae palaeo-polyploidization history and plant inulin production.</title>
        <authorList>
            <person name="Fan W."/>
            <person name="Wang S."/>
            <person name="Wang H."/>
            <person name="Wang A."/>
            <person name="Jiang F."/>
            <person name="Liu H."/>
            <person name="Zhao H."/>
            <person name="Xu D."/>
            <person name="Zhang Y."/>
        </authorList>
    </citation>
    <scope>NUCLEOTIDE SEQUENCE [LARGE SCALE GENOMIC DNA]</scope>
    <source>
        <strain evidence="2">cv. Punajuju</strain>
    </source>
</reference>
<gene>
    <name evidence="1" type="ORF">L2E82_48031</name>
</gene>
<protein>
    <submittedName>
        <fullName evidence="1">Uncharacterized protein</fullName>
    </submittedName>
</protein>
<accession>A0ACB8YY84</accession>
<name>A0ACB8YY84_CICIN</name>
<keyword evidence="2" id="KW-1185">Reference proteome</keyword>
<proteinExistence type="predicted"/>
<evidence type="ECO:0000313" key="1">
    <source>
        <dbReference type="EMBL" id="KAI3690056.1"/>
    </source>
</evidence>
<evidence type="ECO:0000313" key="2">
    <source>
        <dbReference type="Proteomes" id="UP001055811"/>
    </source>
</evidence>
<sequence>MEKVVSQQKELEEKLAIDHVVSKLVEEEKRRALEDAKSKTTTKVVEKRKIKEEEDLERVLKMGIDAKLQRSPEVKDIEKKIFVEVEGFGGEAKPSSVKGGEEEKDNIELSSSTAEYEEAEQKEYRSDQISPAYDQPPYITPPKPSYLEPKKLLISPKKEKKPKKINEDESVNKCSEINNYGESLEVTGTTGGAVEDCSKEKLVEDLVVMGNLERGVRWNERHVVDYVPLFPLYDEEEFASLIDRV</sequence>
<dbReference type="EMBL" id="CM042017">
    <property type="protein sequence ID" value="KAI3690056.1"/>
    <property type="molecule type" value="Genomic_DNA"/>
</dbReference>
<organism evidence="1 2">
    <name type="scientific">Cichorium intybus</name>
    <name type="common">Chicory</name>
    <dbReference type="NCBI Taxonomy" id="13427"/>
    <lineage>
        <taxon>Eukaryota</taxon>
        <taxon>Viridiplantae</taxon>
        <taxon>Streptophyta</taxon>
        <taxon>Embryophyta</taxon>
        <taxon>Tracheophyta</taxon>
        <taxon>Spermatophyta</taxon>
        <taxon>Magnoliopsida</taxon>
        <taxon>eudicotyledons</taxon>
        <taxon>Gunneridae</taxon>
        <taxon>Pentapetalae</taxon>
        <taxon>asterids</taxon>
        <taxon>campanulids</taxon>
        <taxon>Asterales</taxon>
        <taxon>Asteraceae</taxon>
        <taxon>Cichorioideae</taxon>
        <taxon>Cichorieae</taxon>
        <taxon>Cichoriinae</taxon>
        <taxon>Cichorium</taxon>
    </lineage>
</organism>